<evidence type="ECO:0000313" key="3">
    <source>
        <dbReference type="Proteomes" id="UP001381693"/>
    </source>
</evidence>
<reference evidence="2 3" key="1">
    <citation type="submission" date="2023-11" db="EMBL/GenBank/DDBJ databases">
        <title>Halocaridina rubra genome assembly.</title>
        <authorList>
            <person name="Smith C."/>
        </authorList>
    </citation>
    <scope>NUCLEOTIDE SEQUENCE [LARGE SCALE GENOMIC DNA]</scope>
    <source>
        <strain evidence="2">EP-1</strain>
        <tissue evidence="2">Whole</tissue>
    </source>
</reference>
<gene>
    <name evidence="2" type="ORF">SK128_018241</name>
</gene>
<sequence length="118" mass="13271">IQSLKSKLRFEWSPKLIRDPIELAGLPEGDILPHPRQRSHKKGGAQDKTAVSDFFRLWPHGVVPYQFSAEFRENGGGIIPPVAGKDTMQKKGSMTCRRQTSLSFSLGLNTHNSMREKL</sequence>
<organism evidence="2 3">
    <name type="scientific">Halocaridina rubra</name>
    <name type="common">Hawaiian red shrimp</name>
    <dbReference type="NCBI Taxonomy" id="373956"/>
    <lineage>
        <taxon>Eukaryota</taxon>
        <taxon>Metazoa</taxon>
        <taxon>Ecdysozoa</taxon>
        <taxon>Arthropoda</taxon>
        <taxon>Crustacea</taxon>
        <taxon>Multicrustacea</taxon>
        <taxon>Malacostraca</taxon>
        <taxon>Eumalacostraca</taxon>
        <taxon>Eucarida</taxon>
        <taxon>Decapoda</taxon>
        <taxon>Pleocyemata</taxon>
        <taxon>Caridea</taxon>
        <taxon>Atyoidea</taxon>
        <taxon>Atyidae</taxon>
        <taxon>Halocaridina</taxon>
    </lineage>
</organism>
<evidence type="ECO:0000313" key="2">
    <source>
        <dbReference type="EMBL" id="KAK7066554.1"/>
    </source>
</evidence>
<accession>A0AAN8WSB9</accession>
<proteinExistence type="predicted"/>
<dbReference type="Proteomes" id="UP001381693">
    <property type="component" value="Unassembled WGS sequence"/>
</dbReference>
<dbReference type="AlphaFoldDB" id="A0AAN8WSB9"/>
<keyword evidence="3" id="KW-1185">Reference proteome</keyword>
<evidence type="ECO:0000256" key="1">
    <source>
        <dbReference type="SAM" id="MobiDB-lite"/>
    </source>
</evidence>
<comment type="caution">
    <text evidence="2">The sequence shown here is derived from an EMBL/GenBank/DDBJ whole genome shotgun (WGS) entry which is preliminary data.</text>
</comment>
<feature type="non-terminal residue" evidence="2">
    <location>
        <position position="1"/>
    </location>
</feature>
<name>A0AAN8WSB9_HALRR</name>
<feature type="region of interest" description="Disordered" evidence="1">
    <location>
        <begin position="27"/>
        <end position="46"/>
    </location>
</feature>
<dbReference type="EMBL" id="JAXCGZ010019136">
    <property type="protein sequence ID" value="KAK7066554.1"/>
    <property type="molecule type" value="Genomic_DNA"/>
</dbReference>
<protein>
    <submittedName>
        <fullName evidence="2">Uncharacterized protein</fullName>
    </submittedName>
</protein>